<dbReference type="Proteomes" id="UP000003560">
    <property type="component" value="Unassembled WGS sequence"/>
</dbReference>
<feature type="binding site" evidence="2">
    <location>
        <position position="58"/>
    </location>
    <ligand>
        <name>substrate</name>
    </ligand>
</feature>
<dbReference type="GO" id="GO:0016791">
    <property type="term" value="F:phosphatase activity"/>
    <property type="evidence" value="ECO:0007669"/>
    <property type="project" value="TreeGrafter"/>
</dbReference>
<dbReference type="CDD" id="cd07067">
    <property type="entry name" value="HP_PGM_like"/>
    <property type="match status" value="1"/>
</dbReference>
<dbReference type="PROSITE" id="PS00175">
    <property type="entry name" value="PG_MUTASE"/>
    <property type="match status" value="1"/>
</dbReference>
<dbReference type="RefSeq" id="WP_006720973.1">
    <property type="nucleotide sequence ID" value="NZ_CP085935.1"/>
</dbReference>
<dbReference type="SMART" id="SM00855">
    <property type="entry name" value="PGAM"/>
    <property type="match status" value="1"/>
</dbReference>
<comment type="caution">
    <text evidence="3">The sequence shown here is derived from an EMBL/GenBank/DDBJ whole genome shotgun (WGS) entry which is preliminary data.</text>
</comment>
<dbReference type="GO" id="GO:0005737">
    <property type="term" value="C:cytoplasm"/>
    <property type="evidence" value="ECO:0007669"/>
    <property type="project" value="TreeGrafter"/>
</dbReference>
<dbReference type="GeneID" id="98001753"/>
<feature type="active site" description="Proton donor/acceptor" evidence="1">
    <location>
        <position position="79"/>
    </location>
</feature>
<evidence type="ECO:0000313" key="3">
    <source>
        <dbReference type="EMBL" id="EEA90563.1"/>
    </source>
</evidence>
<protein>
    <submittedName>
        <fullName evidence="3">Phosphoglycerate mutase family protein</fullName>
    </submittedName>
</protein>
<evidence type="ECO:0000256" key="2">
    <source>
        <dbReference type="PIRSR" id="PIRSR613078-2"/>
    </source>
</evidence>
<proteinExistence type="predicted"/>
<dbReference type="AlphaFoldDB" id="B6GB70"/>
<dbReference type="InterPro" id="IPR050275">
    <property type="entry name" value="PGM_Phosphatase"/>
</dbReference>
<keyword evidence="4" id="KW-1185">Reference proteome</keyword>
<dbReference type="STRING" id="445975.COLSTE_01327"/>
<dbReference type="InterPro" id="IPR029033">
    <property type="entry name" value="His_PPase_superfam"/>
</dbReference>
<evidence type="ECO:0000313" key="4">
    <source>
        <dbReference type="Proteomes" id="UP000003560"/>
    </source>
</evidence>
<dbReference type="EMBL" id="ABXJ01000069">
    <property type="protein sequence ID" value="EEA90563.1"/>
    <property type="molecule type" value="Genomic_DNA"/>
</dbReference>
<dbReference type="Pfam" id="PF00300">
    <property type="entry name" value="His_Phos_1"/>
    <property type="match status" value="2"/>
</dbReference>
<sequence length="233" mass="24806">MIYLVRHGQTVFNTRLLIQGRCDSPLTDLGREQARAAAVWLHGRGVQFDAAFSSPAERACSTAEILWGGPYARLMGLSERSFGALEGTDVLALPKPMGDYPVAFGGESERDLTGRMNGAMHAIACGDLERDAATEHTSASAALPIPGRSDAPIEACAIEPLPTGAPRTGNVLVVSHGAACKTFARAWSEFAQDELPDPFPNCCVLVYRYDHGRFTLLEAADPASHLGGEGLPI</sequence>
<dbReference type="PANTHER" id="PTHR48100">
    <property type="entry name" value="BROAD-SPECIFICITY PHOSPHATASE YOR283W-RELATED"/>
    <property type="match status" value="1"/>
</dbReference>
<feature type="binding site" evidence="2">
    <location>
        <begin position="6"/>
        <end position="13"/>
    </location>
    <ligand>
        <name>substrate</name>
    </ligand>
</feature>
<reference evidence="3 4" key="2">
    <citation type="submission" date="2008-10" db="EMBL/GenBank/DDBJ databases">
        <authorList>
            <person name="Fulton L."/>
            <person name="Clifton S."/>
            <person name="Fulton B."/>
            <person name="Xu J."/>
            <person name="Minx P."/>
            <person name="Pepin K.H."/>
            <person name="Johnson M."/>
            <person name="Thiruvilangam P."/>
            <person name="Bhonagiri V."/>
            <person name="Nash W.E."/>
            <person name="Mardis E.R."/>
            <person name="Wilson R.K."/>
        </authorList>
    </citation>
    <scope>NUCLEOTIDE SEQUENCE [LARGE SCALE GENOMIC DNA]</scope>
    <source>
        <strain evidence="3 4">DSM 13279</strain>
    </source>
</reference>
<evidence type="ECO:0000256" key="1">
    <source>
        <dbReference type="PIRSR" id="PIRSR613078-1"/>
    </source>
</evidence>
<dbReference type="eggNOG" id="COG0406">
    <property type="taxonomic scope" value="Bacteria"/>
</dbReference>
<dbReference type="Gene3D" id="3.40.50.1240">
    <property type="entry name" value="Phosphoglycerate mutase-like"/>
    <property type="match status" value="1"/>
</dbReference>
<dbReference type="InterPro" id="IPR001345">
    <property type="entry name" value="PG/BPGM_mutase_AS"/>
</dbReference>
<dbReference type="SUPFAM" id="SSF53254">
    <property type="entry name" value="Phosphoglycerate mutase-like"/>
    <property type="match status" value="1"/>
</dbReference>
<reference evidence="3 4" key="1">
    <citation type="submission" date="2008-10" db="EMBL/GenBank/DDBJ databases">
        <title>Draft genome sequence of Collinsella stercoris (DSM 13279).</title>
        <authorList>
            <person name="Sudarsanam P."/>
            <person name="Ley R."/>
            <person name="Guruge J."/>
            <person name="Turnbaugh P.J."/>
            <person name="Mahowald M."/>
            <person name="Liep D."/>
            <person name="Gordon J."/>
        </authorList>
    </citation>
    <scope>NUCLEOTIDE SEQUENCE [LARGE SCALE GENOMIC DNA]</scope>
    <source>
        <strain evidence="3 4">DSM 13279</strain>
    </source>
</reference>
<dbReference type="HOGENOM" id="CLU_033323_9_0_11"/>
<organism evidence="3 4">
    <name type="scientific">Collinsella stercoris DSM 13279</name>
    <dbReference type="NCBI Taxonomy" id="445975"/>
    <lineage>
        <taxon>Bacteria</taxon>
        <taxon>Bacillati</taxon>
        <taxon>Actinomycetota</taxon>
        <taxon>Coriobacteriia</taxon>
        <taxon>Coriobacteriales</taxon>
        <taxon>Coriobacteriaceae</taxon>
        <taxon>Collinsella</taxon>
    </lineage>
</organism>
<accession>B6GB70</accession>
<dbReference type="InterPro" id="IPR013078">
    <property type="entry name" value="His_Pase_superF_clade-1"/>
</dbReference>
<feature type="active site" description="Tele-phosphohistidine intermediate" evidence="1">
    <location>
        <position position="7"/>
    </location>
</feature>
<name>B6GB70_9ACTN</name>
<dbReference type="PANTHER" id="PTHR48100:SF5">
    <property type="entry name" value="HISTIDINE PHOSPHATASE FAMILY PROTEIN"/>
    <property type="match status" value="1"/>
</dbReference>
<gene>
    <name evidence="3" type="ORF">COLSTE_01327</name>
</gene>